<organism evidence="2 3">
    <name type="scientific">Rhizophagus irregularis</name>
    <dbReference type="NCBI Taxonomy" id="588596"/>
    <lineage>
        <taxon>Eukaryota</taxon>
        <taxon>Fungi</taxon>
        <taxon>Fungi incertae sedis</taxon>
        <taxon>Mucoromycota</taxon>
        <taxon>Glomeromycotina</taxon>
        <taxon>Glomeromycetes</taxon>
        <taxon>Glomerales</taxon>
        <taxon>Glomeraceae</taxon>
        <taxon>Rhizophagus</taxon>
    </lineage>
</organism>
<evidence type="ECO:0000256" key="1">
    <source>
        <dbReference type="SAM" id="MobiDB-lite"/>
    </source>
</evidence>
<feature type="compositionally biased region" description="Polar residues" evidence="1">
    <location>
        <begin position="194"/>
        <end position="227"/>
    </location>
</feature>
<feature type="compositionally biased region" description="Low complexity" evidence="1">
    <location>
        <begin position="120"/>
        <end position="130"/>
    </location>
</feature>
<dbReference type="Proteomes" id="UP000232722">
    <property type="component" value="Unassembled WGS sequence"/>
</dbReference>
<accession>A0A2N0PW91</accession>
<evidence type="ECO:0000313" key="2">
    <source>
        <dbReference type="EMBL" id="PKC11117.1"/>
    </source>
</evidence>
<evidence type="ECO:0000313" key="3">
    <source>
        <dbReference type="Proteomes" id="UP000232722"/>
    </source>
</evidence>
<feature type="compositionally biased region" description="Low complexity" evidence="1">
    <location>
        <begin position="170"/>
        <end position="179"/>
    </location>
</feature>
<comment type="caution">
    <text evidence="2">The sequence shown here is derived from an EMBL/GenBank/DDBJ whole genome shotgun (WGS) entry which is preliminary data.</text>
</comment>
<reference evidence="2 3" key="1">
    <citation type="submission" date="2016-04" db="EMBL/GenBank/DDBJ databases">
        <title>Genome analyses suggest a sexual origin of heterokaryosis in a supposedly ancient asexual fungus.</title>
        <authorList>
            <person name="Ropars J."/>
            <person name="Sedzielewska K."/>
            <person name="Noel J."/>
            <person name="Charron P."/>
            <person name="Farinelli L."/>
            <person name="Marton T."/>
            <person name="Kruger M."/>
            <person name="Pelin A."/>
            <person name="Brachmann A."/>
            <person name="Corradi N."/>
        </authorList>
    </citation>
    <scope>NUCLEOTIDE SEQUENCE [LARGE SCALE GENOMIC DNA]</scope>
    <source>
        <strain evidence="2 3">A5</strain>
    </source>
</reference>
<feature type="compositionally biased region" description="Polar residues" evidence="1">
    <location>
        <begin position="244"/>
        <end position="255"/>
    </location>
</feature>
<feature type="compositionally biased region" description="Basic and acidic residues" evidence="1">
    <location>
        <begin position="228"/>
        <end position="243"/>
    </location>
</feature>
<sequence>MSVLPTGNNHSRIIVLKDFIKELDLTEEEREAFRKARSQVQTHSRLGALAGALAGGYFSKIKKFTLGISLAICMGTITLGSQIGFFTGTAAGLRTIKSLPNSQRIFEAIKDAHFRKIAQNKKQSQNQNQEQGEDVDSSALSDEFTPDGRNLGDTADEQSSWAKYRPTPTPSRQQQSSSPQHDDNNSSWDKIRANNPSSTWDKIRQNNTSEQQQQNPTFNNESSNESIPRTREDFEELRNEGKIRTNQYGDIEITN</sequence>
<protein>
    <submittedName>
        <fullName evidence="2">Uncharacterized protein</fullName>
    </submittedName>
</protein>
<dbReference type="VEuPathDB" id="FungiDB:FUN_022917"/>
<reference evidence="2 3" key="2">
    <citation type="submission" date="2017-09" db="EMBL/GenBank/DDBJ databases">
        <title>Extensive intraspecific genome diversity in a model arbuscular mycorrhizal fungus.</title>
        <authorList>
            <person name="Chen E.C."/>
            <person name="Morin E."/>
            <person name="Beaudet D."/>
            <person name="Noel J."/>
            <person name="Ndikumana S."/>
            <person name="Charron P."/>
            <person name="St-Onge C."/>
            <person name="Giorgi J."/>
            <person name="Grigoriev I.V."/>
            <person name="Roux C."/>
            <person name="Martin F.M."/>
            <person name="Corradi N."/>
        </authorList>
    </citation>
    <scope>NUCLEOTIDE SEQUENCE [LARGE SCALE GENOMIC DNA]</scope>
    <source>
        <strain evidence="2 3">A5</strain>
    </source>
</reference>
<gene>
    <name evidence="2" type="ORF">RhiirA5_397700</name>
</gene>
<name>A0A2N0PW91_9GLOM</name>
<dbReference type="EMBL" id="LLXJ01000332">
    <property type="protein sequence ID" value="PKC11117.1"/>
    <property type="molecule type" value="Genomic_DNA"/>
</dbReference>
<dbReference type="VEuPathDB" id="FungiDB:RhiirA1_440130"/>
<feature type="region of interest" description="Disordered" evidence="1">
    <location>
        <begin position="119"/>
        <end position="255"/>
    </location>
</feature>
<proteinExistence type="predicted"/>
<dbReference type="AlphaFoldDB" id="A0A2N0PW91"/>
<feature type="compositionally biased region" description="Basic and acidic residues" evidence="1">
    <location>
        <begin position="180"/>
        <end position="192"/>
    </location>
</feature>
<dbReference type="VEuPathDB" id="FungiDB:RhiirFUN_001004"/>